<evidence type="ECO:0000313" key="9">
    <source>
        <dbReference type="Proteomes" id="UP001304650"/>
    </source>
</evidence>
<keyword evidence="6" id="KW-0472">Membrane</keyword>
<dbReference type="SUPFAM" id="SSF50156">
    <property type="entry name" value="PDZ domain-like"/>
    <property type="match status" value="1"/>
</dbReference>
<comment type="similarity">
    <text evidence="1">Belongs to the peptidase S1C family.</text>
</comment>
<evidence type="ECO:0000313" key="8">
    <source>
        <dbReference type="EMBL" id="WNR43552.1"/>
    </source>
</evidence>
<feature type="compositionally biased region" description="Polar residues" evidence="5">
    <location>
        <begin position="56"/>
        <end position="74"/>
    </location>
</feature>
<dbReference type="InterPro" id="IPR036034">
    <property type="entry name" value="PDZ_sf"/>
</dbReference>
<keyword evidence="2" id="KW-0645">Protease</keyword>
<organism evidence="8 9">
    <name type="scientific">Paenibacillus roseopurpureus</name>
    <dbReference type="NCBI Taxonomy" id="2918901"/>
    <lineage>
        <taxon>Bacteria</taxon>
        <taxon>Bacillati</taxon>
        <taxon>Bacillota</taxon>
        <taxon>Bacilli</taxon>
        <taxon>Bacillales</taxon>
        <taxon>Paenibacillaceae</taxon>
        <taxon>Paenibacillus</taxon>
    </lineage>
</organism>
<evidence type="ECO:0000256" key="1">
    <source>
        <dbReference type="ARBA" id="ARBA00010541"/>
    </source>
</evidence>
<evidence type="ECO:0000256" key="2">
    <source>
        <dbReference type="ARBA" id="ARBA00022670"/>
    </source>
</evidence>
<protein>
    <submittedName>
        <fullName evidence="8">Trypsin-like peptidase domain-containing protein</fullName>
    </submittedName>
</protein>
<keyword evidence="9" id="KW-1185">Reference proteome</keyword>
<feature type="transmembrane region" description="Helical" evidence="6">
    <location>
        <begin position="113"/>
        <end position="131"/>
    </location>
</feature>
<keyword evidence="6" id="KW-1133">Transmembrane helix</keyword>
<feature type="region of interest" description="Disordered" evidence="5">
    <location>
        <begin position="218"/>
        <end position="240"/>
    </location>
</feature>
<dbReference type="PANTHER" id="PTHR43343">
    <property type="entry name" value="PEPTIDASE S12"/>
    <property type="match status" value="1"/>
</dbReference>
<dbReference type="SUPFAM" id="SSF50494">
    <property type="entry name" value="Trypsin-like serine proteases"/>
    <property type="match status" value="1"/>
</dbReference>
<dbReference type="InterPro" id="IPR009003">
    <property type="entry name" value="Peptidase_S1_PA"/>
</dbReference>
<dbReference type="Pfam" id="PF13180">
    <property type="entry name" value="PDZ_2"/>
    <property type="match status" value="1"/>
</dbReference>
<dbReference type="Proteomes" id="UP001304650">
    <property type="component" value="Chromosome"/>
</dbReference>
<keyword evidence="6" id="KW-0812">Transmembrane</keyword>
<evidence type="ECO:0000259" key="7">
    <source>
        <dbReference type="PROSITE" id="PS50106"/>
    </source>
</evidence>
<proteinExistence type="inferred from homology"/>
<dbReference type="SMART" id="SM00228">
    <property type="entry name" value="PDZ"/>
    <property type="match status" value="1"/>
</dbReference>
<keyword evidence="3" id="KW-0378">Hydrolase</keyword>
<feature type="region of interest" description="Disordered" evidence="5">
    <location>
        <begin position="1"/>
        <end position="103"/>
    </location>
</feature>
<dbReference type="InterPro" id="IPR001478">
    <property type="entry name" value="PDZ"/>
</dbReference>
<accession>A0AA96RLU8</accession>
<evidence type="ECO:0000256" key="4">
    <source>
        <dbReference type="ARBA" id="ARBA00022825"/>
    </source>
</evidence>
<feature type="domain" description="PDZ" evidence="7">
    <location>
        <begin position="416"/>
        <end position="507"/>
    </location>
</feature>
<dbReference type="InterPro" id="IPR043504">
    <property type="entry name" value="Peptidase_S1_PA_chymotrypsin"/>
</dbReference>
<evidence type="ECO:0000256" key="6">
    <source>
        <dbReference type="SAM" id="Phobius"/>
    </source>
</evidence>
<dbReference type="Gene3D" id="2.40.10.10">
    <property type="entry name" value="Trypsin-like serine proteases"/>
    <property type="match status" value="2"/>
</dbReference>
<evidence type="ECO:0000256" key="5">
    <source>
        <dbReference type="SAM" id="MobiDB-lite"/>
    </source>
</evidence>
<dbReference type="Gene3D" id="2.30.42.10">
    <property type="match status" value="1"/>
</dbReference>
<sequence length="528" mass="56185">MDDNKKDYSDFFKPQNNDKHEEQAQPNEGHESNKERPSYYYSYGPYKSAFNEENEGQQSLTTSSSDSEGTSNVEVTPPKTLRPFSFGHDQGQQGSGPWDAHSHAKKRSSVKSIFAAFMAGALVVSALMFTADKINLFTGKQPLASGSNSAATVASGSNGNGEVKNASLDVVRPGNIAAIAQNAGPAIVKVESLVKPKARSNGGNSLFDDPFFRQFFGNNGGGGGQTPKSNQNNSGSTELQPAGMGTGFIFEKTGYILTNEHVVDGADEIHVTVEGYDKPFTAKLLGNSYDLDLAVLKIEGTKDFPILPLGKADDVNVGDWVVAIGNPYGFDHTVTVGVLSAKERPISIPDEKGTREYKHLLQTDASINPGNSGGPLLNLNGEVIGINTAVSSQAQGIGFAIPTSTISSVLENLKNNVKIPKEPVPFLGVGLQDIGQDWVSELKLSNTDGALVGSVTRKSPAFQAGVRQYDVIVDLNGTKIKNSQELITKVQATKVGDKVTLGLIRDGKRIEVPVVVGDKNTLAETPAE</sequence>
<feature type="compositionally biased region" description="Basic and acidic residues" evidence="5">
    <location>
        <begin position="1"/>
        <end position="37"/>
    </location>
</feature>
<dbReference type="PANTHER" id="PTHR43343:SF3">
    <property type="entry name" value="PROTEASE DO-LIKE 8, CHLOROPLASTIC"/>
    <property type="match status" value="1"/>
</dbReference>
<keyword evidence="4" id="KW-0720">Serine protease</keyword>
<dbReference type="Pfam" id="PF13365">
    <property type="entry name" value="Trypsin_2"/>
    <property type="match status" value="1"/>
</dbReference>
<dbReference type="PRINTS" id="PR00834">
    <property type="entry name" value="PROTEASES2C"/>
</dbReference>
<dbReference type="RefSeq" id="WP_314797973.1">
    <property type="nucleotide sequence ID" value="NZ_CP130319.1"/>
</dbReference>
<dbReference type="EMBL" id="CP130319">
    <property type="protein sequence ID" value="WNR43552.1"/>
    <property type="molecule type" value="Genomic_DNA"/>
</dbReference>
<dbReference type="KEGG" id="proo:MJB10_20960"/>
<dbReference type="GO" id="GO:0004252">
    <property type="term" value="F:serine-type endopeptidase activity"/>
    <property type="evidence" value="ECO:0007669"/>
    <property type="project" value="InterPro"/>
</dbReference>
<reference evidence="8" key="1">
    <citation type="submission" date="2022-02" db="EMBL/GenBank/DDBJ databases">
        <title>Paenibacillus sp. MBLB1832 Whole Genome Shotgun Sequencing.</title>
        <authorList>
            <person name="Hwang C.Y."/>
            <person name="Cho E.-S."/>
            <person name="Seo M.-J."/>
        </authorList>
    </citation>
    <scope>NUCLEOTIDE SEQUENCE</scope>
    <source>
        <strain evidence="8">MBLB1832</strain>
    </source>
</reference>
<evidence type="ECO:0000256" key="3">
    <source>
        <dbReference type="ARBA" id="ARBA00022801"/>
    </source>
</evidence>
<name>A0AA96RLU8_9BACL</name>
<dbReference type="GO" id="GO:0006508">
    <property type="term" value="P:proteolysis"/>
    <property type="evidence" value="ECO:0007669"/>
    <property type="project" value="UniProtKB-KW"/>
</dbReference>
<dbReference type="InterPro" id="IPR051201">
    <property type="entry name" value="Chloro_Bact_Ser_Proteases"/>
</dbReference>
<dbReference type="PROSITE" id="PS50106">
    <property type="entry name" value="PDZ"/>
    <property type="match status" value="1"/>
</dbReference>
<feature type="compositionally biased region" description="Polar residues" evidence="5">
    <location>
        <begin position="226"/>
        <end position="239"/>
    </location>
</feature>
<dbReference type="InterPro" id="IPR001940">
    <property type="entry name" value="Peptidase_S1C"/>
</dbReference>
<dbReference type="AlphaFoldDB" id="A0AA96RLU8"/>
<gene>
    <name evidence="8" type="ORF">MJB10_20960</name>
</gene>